<accession>A0A2A9HHL3</accession>
<evidence type="ECO:0000313" key="2">
    <source>
        <dbReference type="EMBL" id="PFG74590.1"/>
    </source>
</evidence>
<dbReference type="InterPro" id="IPR050483">
    <property type="entry name" value="CoA-transferase_III_domain"/>
</dbReference>
<dbReference type="PANTHER" id="PTHR48207:SF3">
    <property type="entry name" value="SUCCINATE--HYDROXYMETHYLGLUTARATE COA-TRANSFERASE"/>
    <property type="match status" value="1"/>
</dbReference>
<comment type="caution">
    <text evidence="2">The sequence shown here is derived from an EMBL/GenBank/DDBJ whole genome shotgun (WGS) entry which is preliminary data.</text>
</comment>
<dbReference type="AlphaFoldDB" id="A0A2A9HHL3"/>
<reference evidence="2 3" key="1">
    <citation type="submission" date="2017-09" db="EMBL/GenBank/DDBJ databases">
        <title>Sequencing the genomes of two abundant thermophiles in Great Basin hot springs: Thermocrinis jamiesonii and novel Chloroflexi Thermoflexus hugenholtzii.</title>
        <authorList>
            <person name="Hedlund B."/>
        </authorList>
    </citation>
    <scope>NUCLEOTIDE SEQUENCE [LARGE SCALE GENOMIC DNA]</scope>
    <source>
        <strain evidence="2 3">G233</strain>
    </source>
</reference>
<dbReference type="Gene3D" id="3.40.50.10540">
    <property type="entry name" value="Crotonobetainyl-coa:carnitine coa-transferase, domain 1"/>
    <property type="match status" value="1"/>
</dbReference>
<dbReference type="InterPro" id="IPR023606">
    <property type="entry name" value="CoA-Trfase_III_dom_1_sf"/>
</dbReference>
<gene>
    <name evidence="2" type="ORF">A9A59_1827</name>
</gene>
<dbReference type="InterPro" id="IPR003673">
    <property type="entry name" value="CoA-Trfase_fam_III"/>
</dbReference>
<organism evidence="2 3">
    <name type="scientific">Tepidiforma thermophila (strain KCTC 52669 / CGMCC 1.13589 / G233)</name>
    <dbReference type="NCBI Taxonomy" id="2761530"/>
    <lineage>
        <taxon>Bacteria</taxon>
        <taxon>Bacillati</taxon>
        <taxon>Chloroflexota</taxon>
        <taxon>Tepidiformia</taxon>
        <taxon>Tepidiformales</taxon>
        <taxon>Tepidiformaceae</taxon>
        <taxon>Tepidiforma</taxon>
    </lineage>
</organism>
<keyword evidence="3" id="KW-1185">Reference proteome</keyword>
<evidence type="ECO:0000256" key="1">
    <source>
        <dbReference type="ARBA" id="ARBA00022679"/>
    </source>
</evidence>
<proteinExistence type="predicted"/>
<dbReference type="EMBL" id="PDJQ01000001">
    <property type="protein sequence ID" value="PFG74590.1"/>
    <property type="molecule type" value="Genomic_DNA"/>
</dbReference>
<protein>
    <submittedName>
        <fullName evidence="2">Crotonobetainyl-CoA:carnitine CoA-transferase CaiB-like acyl-CoA transferase</fullName>
    </submittedName>
</protein>
<dbReference type="PANTHER" id="PTHR48207">
    <property type="entry name" value="SUCCINATE--HYDROXYMETHYLGLUTARATE COA-TRANSFERASE"/>
    <property type="match status" value="1"/>
</dbReference>
<evidence type="ECO:0000313" key="3">
    <source>
        <dbReference type="Proteomes" id="UP000223071"/>
    </source>
</evidence>
<dbReference type="GO" id="GO:0008410">
    <property type="term" value="F:CoA-transferase activity"/>
    <property type="evidence" value="ECO:0007669"/>
    <property type="project" value="TreeGrafter"/>
</dbReference>
<dbReference type="Pfam" id="PF02515">
    <property type="entry name" value="CoA_transf_3"/>
    <property type="match status" value="1"/>
</dbReference>
<dbReference type="InterPro" id="IPR044855">
    <property type="entry name" value="CoA-Trfase_III_dom3_sf"/>
</dbReference>
<dbReference type="Gene3D" id="3.30.1540.10">
    <property type="entry name" value="formyl-coa transferase, domain 3"/>
    <property type="match status" value="1"/>
</dbReference>
<dbReference type="RefSeq" id="WP_098503967.1">
    <property type="nucleotide sequence ID" value="NZ_PDJQ01000001.1"/>
</dbReference>
<name>A0A2A9HHL3_TEPT2</name>
<dbReference type="SUPFAM" id="SSF89796">
    <property type="entry name" value="CoA-transferase family III (CaiB/BaiF)"/>
    <property type="match status" value="1"/>
</dbReference>
<dbReference type="Proteomes" id="UP000223071">
    <property type="component" value="Unassembled WGS sequence"/>
</dbReference>
<sequence>MTRPLAGIRVVDLTMVWAGPMGTRLLGDYGAEVIKVESPRQWDLLRALGLIPRDVPRWYNRSAYFNHNNRNKYAISLDLAHPLGRETVLALCAKSDVLVENYRSDVMDNLGLSYEVVRAVNPDIIYVSMPGHGKTGPEKDYVAYGSNVEQLAGLVSISGYEDGEPMKTGFSYGDPMAATALVGAVAMALRKRRLTGAGCYVELAQRENLTMFVGEHLVGYSLTGELPRPMGNRHPHHAPHNVYRCAGEDRWVAIACESDEQFRALCQVMRRPDLAEDPRFATATARKQHEHALDPEIEAWTRQRGHHEAMHLLQRAGVPAGAVLTTPELVADPHLRATGAWVAHTHPDAGTWEMEAPPWVLSRTPGHIRLPAPGFAEHNDYVFRELLGLDDARIAELYRAGVAADVPDESLHR</sequence>
<keyword evidence="1 2" id="KW-0808">Transferase</keyword>